<dbReference type="AlphaFoldDB" id="A0A0A1ZZR8"/>
<evidence type="ECO:0000313" key="1">
    <source>
        <dbReference type="EMBL" id="KGF95107.1"/>
    </source>
</evidence>
<reference evidence="2" key="1">
    <citation type="journal article" date="2014" name="Sci. Data">
        <title>Genomes of diverse isolates of the marine cyanobacterium Prochlorococcus.</title>
        <authorList>
            <person name="Biller S."/>
            <person name="Berube P."/>
            <person name="Thompson J."/>
            <person name="Kelly L."/>
            <person name="Roggensack S."/>
            <person name="Awad L."/>
            <person name="Roache-Johnson K."/>
            <person name="Ding H."/>
            <person name="Giovannoni S.J."/>
            <person name="Moore L.R."/>
            <person name="Chisholm S.W."/>
        </authorList>
    </citation>
    <scope>NUCLEOTIDE SEQUENCE [LARGE SCALE GENOMIC DNA]</scope>
    <source>
        <strain evidence="2">MIT 9201</strain>
    </source>
</reference>
<sequence length="173" mass="19696">MNMKFLKLIPIIYIFFGNFPYKNLVHAEVKNPEEYKVLTTNGKNLSITNVKYYLSQGDLFIKNGDFDKAKDSYLDARKLAKQLASFYADLNTAFKGVDARIPNEMQKKGKETLQILAESNERLASLYVKNKKPEVAVPLLIEIIRIMSPSSPEGKEAYKTLIELGFVETTYKG</sequence>
<dbReference type="InterPro" id="IPR011990">
    <property type="entry name" value="TPR-like_helical_dom_sf"/>
</dbReference>
<proteinExistence type="predicted"/>
<accession>A0A0A1ZZR8</accession>
<dbReference type="SUPFAM" id="SSF48452">
    <property type="entry name" value="TPR-like"/>
    <property type="match status" value="1"/>
</dbReference>
<evidence type="ECO:0000313" key="2">
    <source>
        <dbReference type="Proteomes" id="UP000030355"/>
    </source>
</evidence>
<dbReference type="eggNOG" id="ENOG5032193">
    <property type="taxonomic scope" value="Bacteria"/>
</dbReference>
<dbReference type="EMBL" id="JNAL01000016">
    <property type="protein sequence ID" value="KGF95107.1"/>
    <property type="molecule type" value="Genomic_DNA"/>
</dbReference>
<dbReference type="Proteomes" id="UP000030355">
    <property type="component" value="Unassembled WGS sequence"/>
</dbReference>
<protein>
    <submittedName>
        <fullName evidence="1">Uncharacterized protein</fullName>
    </submittedName>
</protein>
<gene>
    <name evidence="1" type="ORF">EU95_1469</name>
</gene>
<dbReference type="OrthoDB" id="511540at2"/>
<comment type="caution">
    <text evidence="1">The sequence shown here is derived from an EMBL/GenBank/DDBJ whole genome shotgun (WGS) entry which is preliminary data.</text>
</comment>
<dbReference type="STRING" id="93057.EU95_1469"/>
<organism evidence="1 2">
    <name type="scientific">Prochlorococcus marinus str. MIT 9201</name>
    <dbReference type="NCBI Taxonomy" id="93057"/>
    <lineage>
        <taxon>Bacteria</taxon>
        <taxon>Bacillati</taxon>
        <taxon>Cyanobacteriota</taxon>
        <taxon>Cyanophyceae</taxon>
        <taxon>Synechococcales</taxon>
        <taxon>Prochlorococcaceae</taxon>
        <taxon>Prochlorococcus</taxon>
    </lineage>
</organism>
<name>A0A0A1ZZR8_PROMR</name>
<dbReference type="Gene3D" id="1.25.40.10">
    <property type="entry name" value="Tetratricopeptide repeat domain"/>
    <property type="match status" value="1"/>
</dbReference>